<dbReference type="Proteomes" id="UP000196531">
    <property type="component" value="Unassembled WGS sequence"/>
</dbReference>
<dbReference type="PANTHER" id="PTHR43155:SF2">
    <property type="entry name" value="CYCLIC DI-GMP PHOSPHODIESTERASE PA4108"/>
    <property type="match status" value="1"/>
</dbReference>
<sequence>MNKIIVCSSSTEFVEYVSLLIEGKFPVSLEIKTTSDEFISNPKMASDIFMIITDFKLDESDGELIRNVNHKRYQIPLLYVIDSDDHHDKTFFDKFFFENKYNRALTKISLTKKLVPLIQDLVHQQELDGIFKESLEEHDGKKLYRIRASLFLERETVSGDVFVKLQNGKFIKVIKANDEVNRETVQNIINKKQYYLYQDAASYEEFLGQKLSVLKKVLNIKDITQSKKVQLQLKSIKEVQDAVRVMGISDLAIELTEEIVDSVDEMITNNKSLKPLVKKMLEHKSTFFTRSSLLNYLLGGLASKIGWNTKSSLKKLIFSSVFCDFAFTNDQDHLANILTFNDPDVEGLSKLEKKMLEKHPEMAATKLENNSQGIMLDESNIIKQHHEKPDGSGFPKGLNNKTIPPMSCAFILCYDFVQHLILSCEKPEDFNCEAVFKELGETYRTGNFEKPYFALRKALQLDY</sequence>
<dbReference type="Gene3D" id="1.10.3210.10">
    <property type="entry name" value="Hypothetical protein af1432"/>
    <property type="match status" value="1"/>
</dbReference>
<dbReference type="EMBL" id="MAAO01000008">
    <property type="protein sequence ID" value="OUR95290.1"/>
    <property type="molecule type" value="Genomic_DNA"/>
</dbReference>
<dbReference type="PANTHER" id="PTHR43155">
    <property type="entry name" value="CYCLIC DI-GMP PHOSPHODIESTERASE PA4108-RELATED"/>
    <property type="match status" value="1"/>
</dbReference>
<reference evidence="2" key="1">
    <citation type="journal article" date="2017" name="Proc. Natl. Acad. Sci. U.S.A.">
        <title>Simulation of Deepwater Horizon oil plume reveals substrate specialization within a complex community of hydrocarbon-degraders.</title>
        <authorList>
            <person name="Hu P."/>
            <person name="Dubinsky E.A."/>
            <person name="Probst A.J."/>
            <person name="Wang J."/>
            <person name="Sieber C.M.K."/>
            <person name="Tom L.M."/>
            <person name="Gardinali P."/>
            <person name="Banfield J.F."/>
            <person name="Atlas R.M."/>
            <person name="Andersen G.L."/>
        </authorList>
    </citation>
    <scope>NUCLEOTIDE SEQUENCE [LARGE SCALE GENOMIC DNA]</scope>
</reference>
<protein>
    <recommendedName>
        <fullName evidence="3">HD-GYP domain-containing protein</fullName>
    </recommendedName>
</protein>
<dbReference type="Pfam" id="PF13487">
    <property type="entry name" value="HD_5"/>
    <property type="match status" value="1"/>
</dbReference>
<gene>
    <name evidence="1" type="ORF">A9Q84_15735</name>
</gene>
<dbReference type="AlphaFoldDB" id="A0A1Y5F9R1"/>
<organism evidence="1 2">
    <name type="scientific">Halobacteriovorax marinus</name>
    <dbReference type="NCBI Taxonomy" id="97084"/>
    <lineage>
        <taxon>Bacteria</taxon>
        <taxon>Pseudomonadati</taxon>
        <taxon>Bdellovibrionota</taxon>
        <taxon>Bacteriovoracia</taxon>
        <taxon>Bacteriovoracales</taxon>
        <taxon>Halobacteriovoraceae</taxon>
        <taxon>Halobacteriovorax</taxon>
    </lineage>
</organism>
<evidence type="ECO:0000313" key="2">
    <source>
        <dbReference type="Proteomes" id="UP000196531"/>
    </source>
</evidence>
<evidence type="ECO:0000313" key="1">
    <source>
        <dbReference type="EMBL" id="OUR95290.1"/>
    </source>
</evidence>
<proteinExistence type="predicted"/>
<accession>A0A1Y5F9R1</accession>
<comment type="caution">
    <text evidence="1">The sequence shown here is derived from an EMBL/GenBank/DDBJ whole genome shotgun (WGS) entry which is preliminary data.</text>
</comment>
<evidence type="ECO:0008006" key="3">
    <source>
        <dbReference type="Google" id="ProtNLM"/>
    </source>
</evidence>
<name>A0A1Y5F9R1_9BACT</name>